<dbReference type="Proteomes" id="UP000198211">
    <property type="component" value="Unassembled WGS sequence"/>
</dbReference>
<feature type="compositionally biased region" description="Polar residues" evidence="1">
    <location>
        <begin position="928"/>
        <end position="939"/>
    </location>
</feature>
<keyword evidence="3" id="KW-1185">Reference proteome</keyword>
<accession>A0A225W464</accession>
<dbReference type="AlphaFoldDB" id="A0A225W464"/>
<sequence>MIGRRPSIAPSQQSPQKTRTYSTIFQQQQRQEPVLVQVSRRTSSPITPPVGPRRPSVAPIGPPLSPYRIVDVPSLPSPSLGSPRASFIRRDNKVEKLQEQVNVLKASLGISDEDLQWKVESAKGNAFLVADKHLVACEERYDRLAFEMQELSQPARCADEDKANVVLAAKLRSLEKQAHQVAELKAKAVTYQADLIQTKKSLLAVRVDAELQRAKQDSSAAASAAESEMSTIKRLENIKEGLLSAQQQLTTEQGALQALLEWLGSETARFGASVAADDLTPSCVVSEQTLEAKRSLLYTLRTIPGCTQGSERLSTLCSQATQLAVRIKASRAHDLKYTEAELERTMREVEIWKTRREQAKEYADEMRKREAAWQAKQREKNEECLALMRTYIPIDITDLSVEGLITRAQAGTNGPGSGVLYTYDLAAYLKSNRFFHWIVTHGDDITRSNFLAIESASFFMDFVNYDIHELRALARVLPDSFAFDKDGRKNAWRTSFIDHVRQLAAQEQHETILAGWDPVKRARRDVQLPELTARQQLNPIFCYPTDAEIDARLDKFERQRARIEAKRVRLKELDDELIPQAKAEYVAVADDARNEDLQRSFGKSTLIALREDAKRQHLALCKERDTAKGELAHGERAWSAMTPSFEQYQAEVAQIRALDPDIRNALRICGPFPAELDIQPRERAAFKKLSVEEEAEARKKELDNAIAKRGLDINEVAVVDECNTGSSGEPTASGVAAEDSVLTEAELEATRLMELEDEVATEISVKSDIQIKAALLSRGFKRVKSLEVAIGVLHFLEKDFCSPKRMLSKEGSFSSPRKKTEASESEETRDKNDVPMVRTPRRSLTLPPTPRTATKEEDPTIPKPPVVVQPKSKALLKLIEARKAEEAGNGPKSTSAALPPSPFGGGKINFLGELQNRFRRKTSDVGDEQTNNNLDRGNL</sequence>
<feature type="compositionally biased region" description="Polar residues" evidence="1">
    <location>
        <begin position="9"/>
        <end position="25"/>
    </location>
</feature>
<feature type="region of interest" description="Disordered" evidence="1">
    <location>
        <begin position="806"/>
        <end position="939"/>
    </location>
</feature>
<reference evidence="3" key="1">
    <citation type="submission" date="2017-03" db="EMBL/GenBank/DDBJ databases">
        <title>Phytopthora megakarya and P. palmivora, two closely related causual agents of cacao black pod achieved similar genome size and gene model numbers by different mechanisms.</title>
        <authorList>
            <person name="Ali S."/>
            <person name="Shao J."/>
            <person name="Larry D.J."/>
            <person name="Kronmiller B."/>
            <person name="Shen D."/>
            <person name="Strem M.D."/>
            <person name="Melnick R.L."/>
            <person name="Guiltinan M.J."/>
            <person name="Tyler B.M."/>
            <person name="Meinhardt L.W."/>
            <person name="Bailey B.A."/>
        </authorList>
    </citation>
    <scope>NUCLEOTIDE SEQUENCE [LARGE SCALE GENOMIC DNA]</scope>
    <source>
        <strain evidence="3">zdho120</strain>
    </source>
</reference>
<evidence type="ECO:0000256" key="1">
    <source>
        <dbReference type="SAM" id="MobiDB-lite"/>
    </source>
</evidence>
<protein>
    <submittedName>
        <fullName evidence="2">Uncharacterized protein</fullName>
    </submittedName>
</protein>
<name>A0A225W464_9STRA</name>
<dbReference type="EMBL" id="NBNE01002025">
    <property type="protein sequence ID" value="OWZ11797.1"/>
    <property type="molecule type" value="Genomic_DNA"/>
</dbReference>
<gene>
    <name evidence="2" type="ORF">PHMEG_00015130</name>
</gene>
<evidence type="ECO:0000313" key="2">
    <source>
        <dbReference type="EMBL" id="OWZ11797.1"/>
    </source>
</evidence>
<organism evidence="2 3">
    <name type="scientific">Phytophthora megakarya</name>
    <dbReference type="NCBI Taxonomy" id="4795"/>
    <lineage>
        <taxon>Eukaryota</taxon>
        <taxon>Sar</taxon>
        <taxon>Stramenopiles</taxon>
        <taxon>Oomycota</taxon>
        <taxon>Peronosporomycetes</taxon>
        <taxon>Peronosporales</taxon>
        <taxon>Peronosporaceae</taxon>
        <taxon>Phytophthora</taxon>
    </lineage>
</organism>
<dbReference type="OrthoDB" id="18598at2759"/>
<comment type="caution">
    <text evidence="2">The sequence shown here is derived from an EMBL/GenBank/DDBJ whole genome shotgun (WGS) entry which is preliminary data.</text>
</comment>
<feature type="region of interest" description="Disordered" evidence="1">
    <location>
        <begin position="1"/>
        <end position="34"/>
    </location>
</feature>
<feature type="compositionally biased region" description="Basic and acidic residues" evidence="1">
    <location>
        <begin position="818"/>
        <end position="833"/>
    </location>
</feature>
<evidence type="ECO:0000313" key="3">
    <source>
        <dbReference type="Proteomes" id="UP000198211"/>
    </source>
</evidence>
<proteinExistence type="predicted"/>